<evidence type="ECO:0000256" key="2">
    <source>
        <dbReference type="ARBA" id="ARBA00022759"/>
    </source>
</evidence>
<dbReference type="GO" id="GO:0016887">
    <property type="term" value="F:ATP hydrolysis activity"/>
    <property type="evidence" value="ECO:0007669"/>
    <property type="project" value="InterPro"/>
</dbReference>
<dbReference type="InterPro" id="IPR036187">
    <property type="entry name" value="DNA_mismatch_repair_MutS_sf"/>
</dbReference>
<evidence type="ECO:0000256" key="4">
    <source>
        <dbReference type="ARBA" id="ARBA00023125"/>
    </source>
</evidence>
<evidence type="ECO:0000256" key="3">
    <source>
        <dbReference type="ARBA" id="ARBA00022840"/>
    </source>
</evidence>
<dbReference type="GO" id="GO:0004519">
    <property type="term" value="F:endonuclease activity"/>
    <property type="evidence" value="ECO:0007669"/>
    <property type="project" value="UniProtKB-KW"/>
</dbReference>
<dbReference type="PANTHER" id="PTHR48466">
    <property type="entry name" value="OS10G0509000 PROTEIN-RELATED"/>
    <property type="match status" value="1"/>
</dbReference>
<evidence type="ECO:0000259" key="5">
    <source>
        <dbReference type="PROSITE" id="PS00486"/>
    </source>
</evidence>
<evidence type="ECO:0000256" key="1">
    <source>
        <dbReference type="ARBA" id="ARBA00022741"/>
    </source>
</evidence>
<dbReference type="GO" id="GO:0005524">
    <property type="term" value="F:ATP binding"/>
    <property type="evidence" value="ECO:0007669"/>
    <property type="project" value="UniProtKB-KW"/>
</dbReference>
<dbReference type="NCBIfam" id="TIGR01069">
    <property type="entry name" value="mutS2"/>
    <property type="match status" value="1"/>
</dbReference>
<evidence type="ECO:0000313" key="7">
    <source>
        <dbReference type="Proteomes" id="UP000051845"/>
    </source>
</evidence>
<evidence type="ECO:0000313" key="6">
    <source>
        <dbReference type="EMBL" id="KRM73263.1"/>
    </source>
</evidence>
<dbReference type="PATRIC" id="fig|1423733.4.peg.1529"/>
<accession>A0A0R2B1Z4</accession>
<dbReference type="GO" id="GO:0006298">
    <property type="term" value="P:mismatch repair"/>
    <property type="evidence" value="ECO:0007669"/>
    <property type="project" value="InterPro"/>
</dbReference>
<dbReference type="PROSITE" id="PS00486">
    <property type="entry name" value="DNA_MISMATCH_REPAIR_2"/>
    <property type="match status" value="1"/>
</dbReference>
<comment type="caution">
    <text evidence="6">The sequence shown here is derived from an EMBL/GenBank/DDBJ whole genome shotgun (WGS) entry which is preliminary data.</text>
</comment>
<dbReference type="InterPro" id="IPR007696">
    <property type="entry name" value="DNA_mismatch_repair_MutS_core"/>
</dbReference>
<dbReference type="GO" id="GO:0030983">
    <property type="term" value="F:mismatched DNA binding"/>
    <property type="evidence" value="ECO:0007669"/>
    <property type="project" value="InterPro"/>
</dbReference>
<dbReference type="SMART" id="SM00533">
    <property type="entry name" value="MUTSd"/>
    <property type="match status" value="1"/>
</dbReference>
<dbReference type="PIRSF" id="PIRSF005814">
    <property type="entry name" value="MutS_YshD"/>
    <property type="match status" value="1"/>
</dbReference>
<dbReference type="Gene3D" id="3.40.50.300">
    <property type="entry name" value="P-loop containing nucleotide triphosphate hydrolases"/>
    <property type="match status" value="1"/>
</dbReference>
<keyword evidence="2" id="KW-0378">Hydrolase</keyword>
<name>A0A0R2B1Z4_SECCO</name>
<dbReference type="InterPro" id="IPR005747">
    <property type="entry name" value="MutS2"/>
</dbReference>
<dbReference type="GO" id="GO:0140664">
    <property type="term" value="F:ATP-dependent DNA damage sensor activity"/>
    <property type="evidence" value="ECO:0007669"/>
    <property type="project" value="InterPro"/>
</dbReference>
<dbReference type="InterPro" id="IPR045076">
    <property type="entry name" value="MutS"/>
</dbReference>
<organism evidence="6 7">
    <name type="scientific">Secundilactobacillus collinoides DSM 20515 = JCM 1123</name>
    <dbReference type="NCBI Taxonomy" id="1423733"/>
    <lineage>
        <taxon>Bacteria</taxon>
        <taxon>Bacillati</taxon>
        <taxon>Bacillota</taxon>
        <taxon>Bacilli</taxon>
        <taxon>Lactobacillales</taxon>
        <taxon>Lactobacillaceae</taxon>
        <taxon>Secundilactobacillus</taxon>
    </lineage>
</organism>
<keyword evidence="4" id="KW-0238">DNA-binding</keyword>
<reference evidence="6 7" key="1">
    <citation type="journal article" date="2015" name="Genome Announc.">
        <title>Expanding the biotechnology potential of lactobacilli through comparative genomics of 213 strains and associated genera.</title>
        <authorList>
            <person name="Sun Z."/>
            <person name="Harris H.M."/>
            <person name="McCann A."/>
            <person name="Guo C."/>
            <person name="Argimon S."/>
            <person name="Zhang W."/>
            <person name="Yang X."/>
            <person name="Jeffery I.B."/>
            <person name="Cooney J.C."/>
            <person name="Kagawa T.F."/>
            <person name="Liu W."/>
            <person name="Song Y."/>
            <person name="Salvetti E."/>
            <person name="Wrobel A."/>
            <person name="Rasinkangas P."/>
            <person name="Parkhill J."/>
            <person name="Rea M.C."/>
            <person name="O'Sullivan O."/>
            <person name="Ritari J."/>
            <person name="Douillard F.P."/>
            <person name="Paul Ross R."/>
            <person name="Yang R."/>
            <person name="Briner A.E."/>
            <person name="Felis G.E."/>
            <person name="de Vos W.M."/>
            <person name="Barrangou R."/>
            <person name="Klaenhammer T.R."/>
            <person name="Caufield P.W."/>
            <person name="Cui Y."/>
            <person name="Zhang H."/>
            <person name="O'Toole P.W."/>
        </authorList>
    </citation>
    <scope>NUCLEOTIDE SEQUENCE [LARGE SCALE GENOMIC DNA]</scope>
    <source>
        <strain evidence="6 7">DSM 20515</strain>
    </source>
</reference>
<protein>
    <submittedName>
        <fullName evidence="6">DNA mismatch repair protein MutS2</fullName>
    </submittedName>
</protein>
<feature type="domain" description="DNA mismatch repair proteins mutS family" evidence="5">
    <location>
        <begin position="422"/>
        <end position="438"/>
    </location>
</feature>
<dbReference type="SUPFAM" id="SSF52540">
    <property type="entry name" value="P-loop containing nucleoside triphosphate hydrolases"/>
    <property type="match status" value="1"/>
</dbReference>
<dbReference type="InterPro" id="IPR027417">
    <property type="entry name" value="P-loop_NTPase"/>
</dbReference>
<keyword evidence="2" id="KW-0540">Nuclease</keyword>
<dbReference type="Proteomes" id="UP000051845">
    <property type="component" value="Unassembled WGS sequence"/>
</dbReference>
<dbReference type="SMART" id="SM00534">
    <property type="entry name" value="MUTSac"/>
    <property type="match status" value="1"/>
</dbReference>
<dbReference type="PANTHER" id="PTHR48466:SF2">
    <property type="entry name" value="OS10G0509000 PROTEIN"/>
    <property type="match status" value="1"/>
</dbReference>
<dbReference type="InterPro" id="IPR000432">
    <property type="entry name" value="DNA_mismatch_repair_MutS_C"/>
</dbReference>
<dbReference type="Pfam" id="PF00488">
    <property type="entry name" value="MutS_V"/>
    <property type="match status" value="1"/>
</dbReference>
<keyword evidence="2" id="KW-0255">Endonuclease</keyword>
<sequence length="617" mass="68457">MQFFSAVFLESVKGRKLMDQTTLDKLQYEDLKKLVKEYCVSDYGRRLVDELTPSSDIQTVKKTLTETNEARRILETGKTIPFIGSANIKTMLTKLNQSTVFQPDELIEMADFLRGCRKIRALITAEKTLAPKLVAMIDQMASYPEIESKLYDDIRNHQVDSSASGKLRKVRRHLEMTEQKIKDQLSRFLSASGNQRYIQDAVISLKDDRFAIPIKANYKNQVSGSIVGSSAKGTTVFIEPAAVGKLSSERDQLRGEESVIVYQILAKLTNLVAEKQTQISQNIRIIGELDFIFAKGKYSKAINGITPALNTEDRIKLVQCPHPLLSADAVPLDFTIGDRYRSLIITGPNAGGKTVTLKTVGLVTLAVMSGFQIRAEKGTTIAIFNNVFADIGDDQSLTNALSTFSSHIRNLSNILENTGTRTLLLLDEIGSGTEPNEGAAIAITLLQAYYKKGAITIATTHYGEIKDYAQNHPDFINAAMQFDVKNLRPLYQLVIGESGDSNAFWIAHKMAIPENLIAQAKGYLRHEPYDYTKIAPELLPVHHEAKAAKNNALAKGDRVLFNGGTLEGLVYRIDQGTDKVVVYSSGKMLTMPGKQLKLKMAASELYPEGYDLNQLFR</sequence>
<dbReference type="SUPFAM" id="SSF48334">
    <property type="entry name" value="DNA repair protein MutS, domain III"/>
    <property type="match status" value="1"/>
</dbReference>
<proteinExistence type="predicted"/>
<keyword evidence="3" id="KW-0067">ATP-binding</keyword>
<dbReference type="GO" id="GO:0045910">
    <property type="term" value="P:negative regulation of DNA recombination"/>
    <property type="evidence" value="ECO:0007669"/>
    <property type="project" value="InterPro"/>
</dbReference>
<dbReference type="AlphaFoldDB" id="A0A0R2B1Z4"/>
<gene>
    <name evidence="6" type="ORF">FC82_GL001454</name>
</gene>
<keyword evidence="1" id="KW-0547">Nucleotide-binding</keyword>
<dbReference type="EMBL" id="AYYR01000129">
    <property type="protein sequence ID" value="KRM73263.1"/>
    <property type="molecule type" value="Genomic_DNA"/>
</dbReference>